<dbReference type="PANTHER" id="PTHR21445:SF0">
    <property type="entry name" value="APURINIC-APYRIMIDINIC ENDONUCLEASE"/>
    <property type="match status" value="1"/>
</dbReference>
<feature type="domain" description="Xylose isomerase-like TIM barrel" evidence="8">
    <location>
        <begin position="18"/>
        <end position="277"/>
    </location>
</feature>
<feature type="binding site" evidence="7">
    <location>
        <position position="179"/>
    </location>
    <ligand>
        <name>Zn(2+)</name>
        <dbReference type="ChEBI" id="CHEBI:29105"/>
        <label>3</label>
    </ligand>
</feature>
<dbReference type="GO" id="GO:0008081">
    <property type="term" value="F:phosphoric diester hydrolase activity"/>
    <property type="evidence" value="ECO:0007669"/>
    <property type="project" value="TreeGrafter"/>
</dbReference>
<dbReference type="GO" id="GO:0006284">
    <property type="term" value="P:base-excision repair"/>
    <property type="evidence" value="ECO:0007669"/>
    <property type="project" value="TreeGrafter"/>
</dbReference>
<feature type="binding site" evidence="7">
    <location>
        <position position="67"/>
    </location>
    <ligand>
        <name>Zn(2+)</name>
        <dbReference type="ChEBI" id="CHEBI:29105"/>
        <label>1</label>
    </ligand>
</feature>
<dbReference type="Pfam" id="PF01261">
    <property type="entry name" value="AP_endonuc_2"/>
    <property type="match status" value="1"/>
</dbReference>
<keyword evidence="7" id="KW-0255">Endonuclease</keyword>
<evidence type="ECO:0000256" key="4">
    <source>
        <dbReference type="ARBA" id="ARBA00022801"/>
    </source>
</evidence>
<gene>
    <name evidence="7" type="primary">nfo</name>
    <name evidence="9" type="ORF">A2477_01505</name>
</gene>
<feature type="binding site" evidence="7">
    <location>
        <position position="143"/>
    </location>
    <ligand>
        <name>Zn(2+)</name>
        <dbReference type="ChEBI" id="CHEBI:29105"/>
        <label>1</label>
    </ligand>
</feature>
<evidence type="ECO:0000256" key="1">
    <source>
        <dbReference type="ARBA" id="ARBA00005340"/>
    </source>
</evidence>
<keyword evidence="3 7" id="KW-0227">DNA damage</keyword>
<evidence type="ECO:0000313" key="9">
    <source>
        <dbReference type="EMBL" id="OGF40226.1"/>
    </source>
</evidence>
<dbReference type="EC" id="3.1.21.2" evidence="7"/>
<dbReference type="CDD" id="cd00019">
    <property type="entry name" value="AP2Ec"/>
    <property type="match status" value="1"/>
</dbReference>
<feature type="binding site" evidence="7">
    <location>
        <position position="229"/>
    </location>
    <ligand>
        <name>Zn(2+)</name>
        <dbReference type="ChEBI" id="CHEBI:29105"/>
        <label>3</label>
    </ligand>
</feature>
<dbReference type="PROSITE" id="PS51432">
    <property type="entry name" value="AP_NUCLEASE_F2_4"/>
    <property type="match status" value="1"/>
</dbReference>
<keyword evidence="2 7" id="KW-0479">Metal-binding</keyword>
<evidence type="ECO:0000313" key="10">
    <source>
        <dbReference type="Proteomes" id="UP000177939"/>
    </source>
</evidence>
<dbReference type="InterPro" id="IPR013022">
    <property type="entry name" value="Xyl_isomerase-like_TIM-brl"/>
</dbReference>
<dbReference type="InterPro" id="IPR001719">
    <property type="entry name" value="AP_endonuc_2"/>
</dbReference>
<proteinExistence type="inferred from homology"/>
<evidence type="ECO:0000259" key="8">
    <source>
        <dbReference type="Pfam" id="PF01261"/>
    </source>
</evidence>
<comment type="function">
    <text evidence="7">Endonuclease IV plays a role in DNA repair. It cleaves phosphodiester bonds at apurinic or apyrimidinic (AP) sites, generating a 3'-hydroxyl group and a 5'-terminal sugar phosphate.</text>
</comment>
<reference evidence="9 10" key="1">
    <citation type="journal article" date="2016" name="Nat. Commun.">
        <title>Thousands of microbial genomes shed light on interconnected biogeochemical processes in an aquifer system.</title>
        <authorList>
            <person name="Anantharaman K."/>
            <person name="Brown C.T."/>
            <person name="Hug L.A."/>
            <person name="Sharon I."/>
            <person name="Castelle C.J."/>
            <person name="Probst A.J."/>
            <person name="Thomas B.C."/>
            <person name="Singh A."/>
            <person name="Wilkins M.J."/>
            <person name="Karaoz U."/>
            <person name="Brodie E.L."/>
            <person name="Williams K.H."/>
            <person name="Hubbard S.S."/>
            <person name="Banfield J.F."/>
        </authorList>
    </citation>
    <scope>NUCLEOTIDE SEQUENCE [LARGE SCALE GENOMIC DNA]</scope>
</reference>
<feature type="binding site" evidence="7">
    <location>
        <position position="259"/>
    </location>
    <ligand>
        <name>Zn(2+)</name>
        <dbReference type="ChEBI" id="CHEBI:29105"/>
        <label>2</label>
    </ligand>
</feature>
<feature type="binding site" evidence="7">
    <location>
        <position position="214"/>
    </location>
    <ligand>
        <name>Zn(2+)</name>
        <dbReference type="ChEBI" id="CHEBI:29105"/>
        <label>2</label>
    </ligand>
</feature>
<dbReference type="GO" id="GO:0008270">
    <property type="term" value="F:zinc ion binding"/>
    <property type="evidence" value="ECO:0007669"/>
    <property type="project" value="UniProtKB-UniRule"/>
</dbReference>
<dbReference type="HAMAP" id="MF_00152">
    <property type="entry name" value="Nfo"/>
    <property type="match status" value="1"/>
</dbReference>
<keyword evidence="4 7" id="KW-0378">Hydrolase</keyword>
<dbReference type="GO" id="GO:0003677">
    <property type="term" value="F:DNA binding"/>
    <property type="evidence" value="ECO:0007669"/>
    <property type="project" value="InterPro"/>
</dbReference>
<accession>A0A1F5TMX3</accession>
<dbReference type="EMBL" id="MFGL01000028">
    <property type="protein sequence ID" value="OGF40226.1"/>
    <property type="molecule type" value="Genomic_DNA"/>
</dbReference>
<keyword evidence="5 7" id="KW-0862">Zinc</keyword>
<evidence type="ECO:0000256" key="5">
    <source>
        <dbReference type="ARBA" id="ARBA00022833"/>
    </source>
</evidence>
<sequence length="281" mass="30634">MPIIGAHVSAAGGLKNAIERAQEIGAQCIQVFGASPRTFWAKMPEQKDVAEYKAALKQSGIELVFLHAAYLVNLASPKADLRAKSIKSLSDHLRIAEMLGAEGLIFHIGSGKEQPWEQAMKKTVEGMKQVLKNVSGKSKLIMENTAGGGQSIGRSAEEIGKLLKMVNSKRVNVCIDTAHAFEAGMVNEYTSANVKKFLDELDKCIGFDNIAAFHINDSKTLAGSHHDRHENIGQGHIGLAGFKNLARDKRMKNMPWILEVPGFDDNGPDKKNVEILKSCCK</sequence>
<dbReference type="PANTHER" id="PTHR21445">
    <property type="entry name" value="ENDONUCLEASE IV ENDODEOXYRIBONUCLEASE IV"/>
    <property type="match status" value="1"/>
</dbReference>
<keyword evidence="7" id="KW-0540">Nuclease</keyword>
<evidence type="ECO:0000256" key="6">
    <source>
        <dbReference type="ARBA" id="ARBA00023204"/>
    </source>
</evidence>
<evidence type="ECO:0000256" key="7">
    <source>
        <dbReference type="HAMAP-Rule" id="MF_00152"/>
    </source>
</evidence>
<keyword evidence="6 7" id="KW-0234">DNA repair</keyword>
<evidence type="ECO:0000256" key="2">
    <source>
        <dbReference type="ARBA" id="ARBA00022723"/>
    </source>
</evidence>
<feature type="binding site" evidence="7">
    <location>
        <position position="143"/>
    </location>
    <ligand>
        <name>Zn(2+)</name>
        <dbReference type="ChEBI" id="CHEBI:29105"/>
        <label>2</label>
    </ligand>
</feature>
<comment type="caution">
    <text evidence="9">The sequence shown here is derived from an EMBL/GenBank/DDBJ whole genome shotgun (WGS) entry which is preliminary data.</text>
</comment>
<dbReference type="SMART" id="SM00518">
    <property type="entry name" value="AP2Ec"/>
    <property type="match status" value="1"/>
</dbReference>
<evidence type="ECO:0000256" key="3">
    <source>
        <dbReference type="ARBA" id="ARBA00022763"/>
    </source>
</evidence>
<organism evidence="9 10">
    <name type="scientific">Candidatus Falkowbacteria bacterium RIFOXYC2_FULL_47_12</name>
    <dbReference type="NCBI Taxonomy" id="1798004"/>
    <lineage>
        <taxon>Bacteria</taxon>
        <taxon>Candidatus Falkowiibacteriota</taxon>
    </lineage>
</organism>
<dbReference type="FunFam" id="3.20.20.150:FF:000001">
    <property type="entry name" value="Probable endonuclease 4"/>
    <property type="match status" value="1"/>
</dbReference>
<feature type="binding site" evidence="7">
    <location>
        <position position="107"/>
    </location>
    <ligand>
        <name>Zn(2+)</name>
        <dbReference type="ChEBI" id="CHEBI:29105"/>
        <label>1</label>
    </ligand>
</feature>
<dbReference type="SUPFAM" id="SSF51658">
    <property type="entry name" value="Xylose isomerase-like"/>
    <property type="match status" value="1"/>
</dbReference>
<dbReference type="NCBIfam" id="TIGR00587">
    <property type="entry name" value="nfo"/>
    <property type="match status" value="1"/>
</dbReference>
<dbReference type="Proteomes" id="UP000177939">
    <property type="component" value="Unassembled WGS sequence"/>
</dbReference>
<dbReference type="InterPro" id="IPR036237">
    <property type="entry name" value="Xyl_isomerase-like_sf"/>
</dbReference>
<comment type="similarity">
    <text evidence="1 7">Belongs to the AP endonuclease 2 family.</text>
</comment>
<dbReference type="Gene3D" id="3.20.20.150">
    <property type="entry name" value="Divalent-metal-dependent TIM barrel enzymes"/>
    <property type="match status" value="1"/>
</dbReference>
<dbReference type="AlphaFoldDB" id="A0A1F5TMX3"/>
<dbReference type="InterPro" id="IPR018246">
    <property type="entry name" value="AP_endonuc_F2_Zn_BS"/>
</dbReference>
<feature type="binding site" evidence="7">
    <location>
        <position position="176"/>
    </location>
    <ligand>
        <name>Zn(2+)</name>
        <dbReference type="ChEBI" id="CHEBI:29105"/>
        <label>2</label>
    </ligand>
</feature>
<dbReference type="GO" id="GO:0003906">
    <property type="term" value="F:DNA-(apurinic or apyrimidinic site) endonuclease activity"/>
    <property type="evidence" value="ECO:0007669"/>
    <property type="project" value="TreeGrafter"/>
</dbReference>
<comment type="cofactor">
    <cofactor evidence="7">
        <name>Zn(2+)</name>
        <dbReference type="ChEBI" id="CHEBI:29105"/>
    </cofactor>
    <text evidence="7">Binds 3 Zn(2+) ions.</text>
</comment>
<name>A0A1F5TMX3_9BACT</name>
<dbReference type="PROSITE" id="PS00731">
    <property type="entry name" value="AP_NUCLEASE_F2_3"/>
    <property type="match status" value="1"/>
</dbReference>
<protein>
    <recommendedName>
        <fullName evidence="7">Probable endonuclease 4</fullName>
        <ecNumber evidence="7">3.1.21.2</ecNumber>
    </recommendedName>
    <alternativeName>
        <fullName evidence="7">Endodeoxyribonuclease IV</fullName>
    </alternativeName>
    <alternativeName>
        <fullName evidence="7">Endonuclease IV</fullName>
    </alternativeName>
</protein>
<dbReference type="GO" id="GO:0008833">
    <property type="term" value="F:deoxyribonuclease IV (phage-T4-induced) activity"/>
    <property type="evidence" value="ECO:0007669"/>
    <property type="project" value="UniProtKB-UniRule"/>
</dbReference>
<feature type="binding site" evidence="7">
    <location>
        <position position="227"/>
    </location>
    <ligand>
        <name>Zn(2+)</name>
        <dbReference type="ChEBI" id="CHEBI:29105"/>
        <label>3</label>
    </ligand>
</feature>
<comment type="catalytic activity">
    <reaction evidence="7">
        <text>Endonucleolytic cleavage to 5'-phosphooligonucleotide end-products.</text>
        <dbReference type="EC" id="3.1.21.2"/>
    </reaction>
</comment>